<dbReference type="EMBL" id="CAADFG010000089">
    <property type="protein sequence ID" value="VFJ95615.1"/>
    <property type="molecule type" value="Genomic_DNA"/>
</dbReference>
<evidence type="ECO:0008006" key="4">
    <source>
        <dbReference type="Google" id="ProtNLM"/>
    </source>
</evidence>
<dbReference type="InterPro" id="IPR011990">
    <property type="entry name" value="TPR-like_helical_dom_sf"/>
</dbReference>
<evidence type="ECO:0000256" key="1">
    <source>
        <dbReference type="SAM" id="Coils"/>
    </source>
</evidence>
<keyword evidence="2" id="KW-0812">Transmembrane</keyword>
<reference evidence="3" key="1">
    <citation type="submission" date="2019-02" db="EMBL/GenBank/DDBJ databases">
        <authorList>
            <person name="Gruber-Vodicka R. H."/>
            <person name="Seah K. B. B."/>
        </authorList>
    </citation>
    <scope>NUCLEOTIDE SEQUENCE</scope>
    <source>
        <strain evidence="3">BECK_SA2B15</strain>
    </source>
</reference>
<evidence type="ECO:0000256" key="2">
    <source>
        <dbReference type="SAM" id="Phobius"/>
    </source>
</evidence>
<sequence length="223" mass="25368">MHINQGIESRDELRNLRKAGGRRWVRIALGVMVVALAGWYFLGGDIQHKLKVEDRNLSETLDVSAAGRVSLAIDGVRDRSQEKSLETSLSAVVIKKGERAREMIKRTRDQGEKIDLSEMFHHAERFRGQGMLADAHLMYFFVAKRGHAESALVLGTMYDPKHALEVPSIIEEPSWTQAHKWYLRAAERGNKAAKKRLEYLRKQVDRAAIDGDPEAARLVLQWQ</sequence>
<name>A0A450USZ2_9GAMM</name>
<dbReference type="AlphaFoldDB" id="A0A450USZ2"/>
<dbReference type="SUPFAM" id="SSF81901">
    <property type="entry name" value="HCP-like"/>
    <property type="match status" value="1"/>
</dbReference>
<keyword evidence="2" id="KW-0472">Membrane</keyword>
<keyword evidence="1" id="KW-0175">Coiled coil</keyword>
<gene>
    <name evidence="3" type="ORF">BECKH772A_GA0070896_100898</name>
</gene>
<protein>
    <recommendedName>
        <fullName evidence="4">Sel1 repeat-containing protein</fullName>
    </recommendedName>
</protein>
<accession>A0A450USZ2</accession>
<evidence type="ECO:0000313" key="3">
    <source>
        <dbReference type="EMBL" id="VFJ95615.1"/>
    </source>
</evidence>
<proteinExistence type="predicted"/>
<feature type="transmembrane region" description="Helical" evidence="2">
    <location>
        <begin position="24"/>
        <end position="42"/>
    </location>
</feature>
<organism evidence="3">
    <name type="scientific">Candidatus Kentrum eta</name>
    <dbReference type="NCBI Taxonomy" id="2126337"/>
    <lineage>
        <taxon>Bacteria</taxon>
        <taxon>Pseudomonadati</taxon>
        <taxon>Pseudomonadota</taxon>
        <taxon>Gammaproteobacteria</taxon>
        <taxon>Candidatus Kentrum</taxon>
    </lineage>
</organism>
<feature type="coiled-coil region" evidence="1">
    <location>
        <begin position="183"/>
        <end position="210"/>
    </location>
</feature>
<dbReference type="Gene3D" id="1.25.40.10">
    <property type="entry name" value="Tetratricopeptide repeat domain"/>
    <property type="match status" value="1"/>
</dbReference>
<keyword evidence="2" id="KW-1133">Transmembrane helix</keyword>